<keyword evidence="11" id="KW-1185">Reference proteome</keyword>
<gene>
    <name evidence="10" type="ORF">PG997_010215</name>
</gene>
<comment type="caution">
    <text evidence="10">The sequence shown here is derived from an EMBL/GenBank/DDBJ whole genome shotgun (WGS) entry which is preliminary data.</text>
</comment>
<feature type="transmembrane region" description="Helical" evidence="8">
    <location>
        <begin position="341"/>
        <end position="358"/>
    </location>
</feature>
<comment type="subcellular location">
    <subcellularLocation>
        <location evidence="1">Membrane</location>
        <topology evidence="1">Multi-pass membrane protein</topology>
    </subcellularLocation>
</comment>
<evidence type="ECO:0000313" key="11">
    <source>
        <dbReference type="Proteomes" id="UP001433268"/>
    </source>
</evidence>
<dbReference type="Pfam" id="PF13813">
    <property type="entry name" value="MBOAT_2"/>
    <property type="match status" value="1"/>
</dbReference>
<protein>
    <recommendedName>
        <fullName evidence="9">Wax synthase domain-containing protein</fullName>
    </recommendedName>
</protein>
<evidence type="ECO:0000256" key="2">
    <source>
        <dbReference type="ARBA" id="ARBA00007282"/>
    </source>
</evidence>
<feature type="domain" description="Wax synthase" evidence="9">
    <location>
        <begin position="254"/>
        <end position="341"/>
    </location>
</feature>
<sequence>MSYHPLFDSVAVLALTAATVGFTPAASWLRIAFLPVLSALTWHCLLNCPVFIQRSAWASAVGGFTVSSFLHYVDVAVLSGWSFDTRGPSRDLVSGDISTTPPVGPQDTKSEGSTGSKPHESQLLTERIKFGLAVFFSWRFVNTPQQVKNLPKHDQRLRMSRSRFLSQAALTIACCYLLLDLMSSSSDPNISAKFFTPDKVGLFSRLAEVSMEELVMRFFAAVGSCAGLIAFQRGVYNVAAFISVGIRLNSPNDWPPFNGPIRQTYTLRYFWSTFWHQINTHRLSSMAMFLMHNVLHLPRGTILVRYLRIWLIFLFSGVQHVAIDVASGISLQHSGAMRFFWIQPLGLVIEDLFLSLFNGGSQRAGQPFKLWQHFLGWIWVGLWMAWTAPAYLYPIMALEASEAGGVVPVSIIGYAKSVLG</sequence>
<feature type="transmembrane region" description="Helical" evidence="8">
    <location>
        <begin position="214"/>
        <end position="231"/>
    </location>
</feature>
<dbReference type="RefSeq" id="XP_066666492.1">
    <property type="nucleotide sequence ID" value="XM_066814530.1"/>
</dbReference>
<evidence type="ECO:0000256" key="1">
    <source>
        <dbReference type="ARBA" id="ARBA00004141"/>
    </source>
</evidence>
<evidence type="ECO:0000256" key="7">
    <source>
        <dbReference type="SAM" id="MobiDB-lite"/>
    </source>
</evidence>
<dbReference type="PANTHER" id="PTHR31595">
    <property type="entry name" value="LONG-CHAIN-ALCOHOL O-FATTY-ACYLTRANSFERASE 3-RELATED"/>
    <property type="match status" value="1"/>
</dbReference>
<evidence type="ECO:0000256" key="5">
    <source>
        <dbReference type="ARBA" id="ARBA00022989"/>
    </source>
</evidence>
<proteinExistence type="inferred from homology"/>
<feature type="transmembrane region" description="Helical" evidence="8">
    <location>
        <begin position="370"/>
        <end position="392"/>
    </location>
</feature>
<evidence type="ECO:0000313" key="10">
    <source>
        <dbReference type="EMBL" id="KAK8075552.1"/>
    </source>
</evidence>
<name>A0ABR1VWH5_9PEZI</name>
<comment type="similarity">
    <text evidence="2">Belongs to the wax synthase family.</text>
</comment>
<keyword evidence="5 8" id="KW-1133">Transmembrane helix</keyword>
<keyword evidence="6 8" id="KW-0472">Membrane</keyword>
<accession>A0ABR1VWH5</accession>
<feature type="region of interest" description="Disordered" evidence="7">
    <location>
        <begin position="92"/>
        <end position="120"/>
    </location>
</feature>
<feature type="transmembrane region" description="Helical" evidence="8">
    <location>
        <begin position="309"/>
        <end position="329"/>
    </location>
</feature>
<dbReference type="PANTHER" id="PTHR31595:SF27">
    <property type="entry name" value="WAX SYNTHASE DOMAIN-CONTAINING PROTEIN-RELATED"/>
    <property type="match status" value="1"/>
</dbReference>
<keyword evidence="3" id="KW-0808">Transferase</keyword>
<evidence type="ECO:0000259" key="9">
    <source>
        <dbReference type="Pfam" id="PF13813"/>
    </source>
</evidence>
<evidence type="ECO:0000256" key="6">
    <source>
        <dbReference type="ARBA" id="ARBA00023136"/>
    </source>
</evidence>
<keyword evidence="4 8" id="KW-0812">Transmembrane</keyword>
<dbReference type="GeneID" id="92047590"/>
<feature type="transmembrane region" description="Helical" evidence="8">
    <location>
        <begin position="162"/>
        <end position="179"/>
    </location>
</feature>
<evidence type="ECO:0000256" key="4">
    <source>
        <dbReference type="ARBA" id="ARBA00022692"/>
    </source>
</evidence>
<feature type="transmembrane region" description="Helical" evidence="8">
    <location>
        <begin position="6"/>
        <end position="25"/>
    </location>
</feature>
<dbReference type="InterPro" id="IPR032805">
    <property type="entry name" value="Wax_synthase_dom"/>
</dbReference>
<evidence type="ECO:0000256" key="8">
    <source>
        <dbReference type="SAM" id="Phobius"/>
    </source>
</evidence>
<dbReference type="Proteomes" id="UP001433268">
    <property type="component" value="Unassembled WGS sequence"/>
</dbReference>
<reference evidence="10 11" key="1">
    <citation type="submission" date="2023-01" db="EMBL/GenBank/DDBJ databases">
        <title>Analysis of 21 Apiospora genomes using comparative genomics revels a genus with tremendous synthesis potential of carbohydrate active enzymes and secondary metabolites.</title>
        <authorList>
            <person name="Sorensen T."/>
        </authorList>
    </citation>
    <scope>NUCLEOTIDE SEQUENCE [LARGE SCALE GENOMIC DNA]</scope>
    <source>
        <strain evidence="10 11">CBS 114990</strain>
    </source>
</reference>
<dbReference type="InterPro" id="IPR044851">
    <property type="entry name" value="Wax_synthase"/>
</dbReference>
<evidence type="ECO:0000256" key="3">
    <source>
        <dbReference type="ARBA" id="ARBA00022679"/>
    </source>
</evidence>
<organism evidence="10 11">
    <name type="scientific">Apiospora hydei</name>
    <dbReference type="NCBI Taxonomy" id="1337664"/>
    <lineage>
        <taxon>Eukaryota</taxon>
        <taxon>Fungi</taxon>
        <taxon>Dikarya</taxon>
        <taxon>Ascomycota</taxon>
        <taxon>Pezizomycotina</taxon>
        <taxon>Sordariomycetes</taxon>
        <taxon>Xylariomycetidae</taxon>
        <taxon>Amphisphaeriales</taxon>
        <taxon>Apiosporaceae</taxon>
        <taxon>Apiospora</taxon>
    </lineage>
</organism>
<dbReference type="EMBL" id="JAQQWN010000007">
    <property type="protein sequence ID" value="KAK8075552.1"/>
    <property type="molecule type" value="Genomic_DNA"/>
</dbReference>